<evidence type="ECO:0000313" key="1">
    <source>
        <dbReference type="EMBL" id="PZG24154.1"/>
    </source>
</evidence>
<gene>
    <name evidence="1" type="ORF">C1I95_01180</name>
</gene>
<reference evidence="1 2" key="1">
    <citation type="submission" date="2018-01" db="EMBL/GenBank/DDBJ databases">
        <title>Draft genome sequence of Jishengella sp. NA12.</title>
        <authorList>
            <person name="Sahin N."/>
            <person name="Ay H."/>
            <person name="Saygin H."/>
        </authorList>
    </citation>
    <scope>NUCLEOTIDE SEQUENCE [LARGE SCALE GENOMIC DNA]</scope>
    <source>
        <strain evidence="1 2">NA12</strain>
    </source>
</reference>
<name>A0A2W2GBK4_9ACTN</name>
<evidence type="ECO:0000313" key="2">
    <source>
        <dbReference type="Proteomes" id="UP000248924"/>
    </source>
</evidence>
<dbReference type="AlphaFoldDB" id="A0A2W2GBK4"/>
<accession>A0A2W2GBK4</accession>
<sequence>MVAGDHVTLGLTEPEYHGALGAANVFLGGGLVITGVAEGRFGSSAVVFAKLAALLSVLLCAGPDVIDEARLWATWDKPWHACALRAE</sequence>
<dbReference type="EMBL" id="POTY01000003">
    <property type="protein sequence ID" value="PZG24154.1"/>
    <property type="molecule type" value="Genomic_DNA"/>
</dbReference>
<comment type="caution">
    <text evidence="1">The sequence shown here is derived from an EMBL/GenBank/DDBJ whole genome shotgun (WGS) entry which is preliminary data.</text>
</comment>
<protein>
    <submittedName>
        <fullName evidence="1">Uncharacterized protein</fullName>
    </submittedName>
</protein>
<proteinExistence type="predicted"/>
<organism evidence="1 2">
    <name type="scientific">Micromonospora craterilacus</name>
    <dbReference type="NCBI Taxonomy" id="1655439"/>
    <lineage>
        <taxon>Bacteria</taxon>
        <taxon>Bacillati</taxon>
        <taxon>Actinomycetota</taxon>
        <taxon>Actinomycetes</taxon>
        <taxon>Micromonosporales</taxon>
        <taxon>Micromonosporaceae</taxon>
        <taxon>Micromonospora</taxon>
    </lineage>
</organism>
<dbReference type="Proteomes" id="UP000248924">
    <property type="component" value="Unassembled WGS sequence"/>
</dbReference>
<keyword evidence="2" id="KW-1185">Reference proteome</keyword>